<accession>A0A841I269</accession>
<dbReference type="Proteomes" id="UP000569951">
    <property type="component" value="Unassembled WGS sequence"/>
</dbReference>
<dbReference type="EMBL" id="JACHHG010000006">
    <property type="protein sequence ID" value="MBB6098479.1"/>
    <property type="molecule type" value="Genomic_DNA"/>
</dbReference>
<reference evidence="2 3" key="1">
    <citation type="submission" date="2020-08" db="EMBL/GenBank/DDBJ databases">
        <title>Genomic Encyclopedia of Type Strains, Phase IV (KMG-IV): sequencing the most valuable type-strain genomes for metagenomic binning, comparative biology and taxonomic classification.</title>
        <authorList>
            <person name="Goeker M."/>
        </authorList>
    </citation>
    <scope>NUCLEOTIDE SEQUENCE [LARGE SCALE GENOMIC DNA]</scope>
    <source>
        <strain evidence="2 3">DSM 21458</strain>
    </source>
</reference>
<keyword evidence="3" id="KW-1185">Reference proteome</keyword>
<dbReference type="InterPro" id="IPR004096">
    <property type="entry name" value="V4R"/>
</dbReference>
<dbReference type="Gene3D" id="3.30.1380.20">
    <property type="entry name" value="Trafficking protein particle complex subunit 3"/>
    <property type="match status" value="1"/>
</dbReference>
<sequence>MTTSSSVRSVLGDFGSIVCFKAIITGVEDTLGPDGAAVVFVRAGRVRGQQLATQLGLRGSHLPIEQLAVALDEALGVNGTRLCRIERAYTQGEDVVIEAKETLCTAGEPQGSERLCTFTLGAVWGALEAVTGRSYLGRHTHSVLRGAHADVFTFTPR</sequence>
<protein>
    <submittedName>
        <fullName evidence="2">Putative hydrocarbon binding protein</fullName>
    </submittedName>
</protein>
<evidence type="ECO:0000259" key="1">
    <source>
        <dbReference type="SMART" id="SM00989"/>
    </source>
</evidence>
<organism evidence="2 3">
    <name type="scientific">Deinobacterium chartae</name>
    <dbReference type="NCBI Taxonomy" id="521158"/>
    <lineage>
        <taxon>Bacteria</taxon>
        <taxon>Thermotogati</taxon>
        <taxon>Deinococcota</taxon>
        <taxon>Deinococci</taxon>
        <taxon>Deinococcales</taxon>
        <taxon>Deinococcaceae</taxon>
        <taxon>Deinobacterium</taxon>
    </lineage>
</organism>
<name>A0A841I269_9DEIO</name>
<dbReference type="RefSeq" id="WP_183986938.1">
    <property type="nucleotide sequence ID" value="NZ_JACHHG010000006.1"/>
</dbReference>
<gene>
    <name evidence="2" type="ORF">HNR42_001913</name>
</gene>
<comment type="caution">
    <text evidence="2">The sequence shown here is derived from an EMBL/GenBank/DDBJ whole genome shotgun (WGS) entry which is preliminary data.</text>
</comment>
<evidence type="ECO:0000313" key="2">
    <source>
        <dbReference type="EMBL" id="MBB6098479.1"/>
    </source>
</evidence>
<dbReference type="SUPFAM" id="SSF111126">
    <property type="entry name" value="Ligand-binding domain in the NO signalling and Golgi transport"/>
    <property type="match status" value="1"/>
</dbReference>
<dbReference type="SMART" id="SM00989">
    <property type="entry name" value="V4R"/>
    <property type="match status" value="1"/>
</dbReference>
<proteinExistence type="predicted"/>
<feature type="domain" description="4-vinyl reductase 4VR" evidence="1">
    <location>
        <begin position="94"/>
        <end position="156"/>
    </location>
</feature>
<evidence type="ECO:0000313" key="3">
    <source>
        <dbReference type="Proteomes" id="UP000569951"/>
    </source>
</evidence>
<dbReference type="InterPro" id="IPR024096">
    <property type="entry name" value="NO_sig/Golgi_transp_ligand-bd"/>
</dbReference>
<dbReference type="AlphaFoldDB" id="A0A841I269"/>